<name>A0A645AB68_9ZZZZ</name>
<dbReference type="EMBL" id="VSSQ01012838">
    <property type="protein sequence ID" value="MPM50156.1"/>
    <property type="molecule type" value="Genomic_DNA"/>
</dbReference>
<accession>A0A645AB68</accession>
<reference evidence="2" key="1">
    <citation type="submission" date="2019-08" db="EMBL/GenBank/DDBJ databases">
        <authorList>
            <person name="Kucharzyk K."/>
            <person name="Murdoch R.W."/>
            <person name="Higgins S."/>
            <person name="Loffler F."/>
        </authorList>
    </citation>
    <scope>NUCLEOTIDE SEQUENCE</scope>
</reference>
<evidence type="ECO:0000313" key="2">
    <source>
        <dbReference type="EMBL" id="MPM50156.1"/>
    </source>
</evidence>
<feature type="domain" description="OMP85-like membrane spanning beta-barrel" evidence="1">
    <location>
        <begin position="35"/>
        <end position="131"/>
    </location>
</feature>
<protein>
    <recommendedName>
        <fullName evidence="1">OMP85-like membrane spanning beta-barrel domain-containing protein</fullName>
    </recommendedName>
</protein>
<gene>
    <name evidence="2" type="ORF">SDC9_96892</name>
</gene>
<dbReference type="Pfam" id="PF19143">
    <property type="entry name" value="Omp85_2"/>
    <property type="match status" value="1"/>
</dbReference>
<comment type="caution">
    <text evidence="2">The sequence shown here is derived from an EMBL/GenBank/DDBJ whole genome shotgun (WGS) entry which is preliminary data.</text>
</comment>
<proteinExistence type="predicted"/>
<evidence type="ECO:0000259" key="1">
    <source>
        <dbReference type="Pfam" id="PF19143"/>
    </source>
</evidence>
<dbReference type="InterPro" id="IPR043864">
    <property type="entry name" value="Omp85-like_dom"/>
</dbReference>
<sequence length="131" mass="14939">MTLLANVHARSLLSETAPVPLMNYIASRDYEITLDHHLPFYGMPSLWQTERTTLIGGLVLRKQVYRQHYVSVATNLLFHNDVIFDFNQYKSIFGVGLTYSYKSPAGPIELTVGFADKYKKMTVAANVGFWF</sequence>
<dbReference type="AlphaFoldDB" id="A0A645AB68"/>
<organism evidence="2">
    <name type="scientific">bioreactor metagenome</name>
    <dbReference type="NCBI Taxonomy" id="1076179"/>
    <lineage>
        <taxon>unclassified sequences</taxon>
        <taxon>metagenomes</taxon>
        <taxon>ecological metagenomes</taxon>
    </lineage>
</organism>